<comment type="caution">
    <text evidence="2">The sequence shown here is derived from an EMBL/GenBank/DDBJ whole genome shotgun (WGS) entry which is preliminary data.</text>
</comment>
<feature type="compositionally biased region" description="Basic and acidic residues" evidence="1">
    <location>
        <begin position="224"/>
        <end position="234"/>
    </location>
</feature>
<dbReference type="EMBL" id="CAMXCT030000981">
    <property type="protein sequence ID" value="CAL4772665.1"/>
    <property type="molecule type" value="Genomic_DNA"/>
</dbReference>
<organism evidence="2">
    <name type="scientific">Cladocopium goreaui</name>
    <dbReference type="NCBI Taxonomy" id="2562237"/>
    <lineage>
        <taxon>Eukaryota</taxon>
        <taxon>Sar</taxon>
        <taxon>Alveolata</taxon>
        <taxon>Dinophyceae</taxon>
        <taxon>Suessiales</taxon>
        <taxon>Symbiodiniaceae</taxon>
        <taxon>Cladocopium</taxon>
    </lineage>
</organism>
<reference evidence="2" key="1">
    <citation type="submission" date="2022-10" db="EMBL/GenBank/DDBJ databases">
        <authorList>
            <person name="Chen Y."/>
            <person name="Dougan E. K."/>
            <person name="Chan C."/>
            <person name="Rhodes N."/>
            <person name="Thang M."/>
        </authorList>
    </citation>
    <scope>NUCLEOTIDE SEQUENCE</scope>
</reference>
<dbReference type="EMBL" id="CAMXCT020000981">
    <property type="protein sequence ID" value="CAL1138728.1"/>
    <property type="molecule type" value="Genomic_DNA"/>
</dbReference>
<evidence type="ECO:0000313" key="4">
    <source>
        <dbReference type="Proteomes" id="UP001152797"/>
    </source>
</evidence>
<dbReference type="AlphaFoldDB" id="A0A9P1FR48"/>
<keyword evidence="4" id="KW-1185">Reference proteome</keyword>
<dbReference type="OrthoDB" id="10540530at2759"/>
<dbReference type="Proteomes" id="UP001152797">
    <property type="component" value="Unassembled WGS sequence"/>
</dbReference>
<proteinExistence type="predicted"/>
<evidence type="ECO:0000313" key="2">
    <source>
        <dbReference type="EMBL" id="CAI3985353.1"/>
    </source>
</evidence>
<accession>A0A9P1FR48</accession>
<name>A0A9P1FR48_9DINO</name>
<sequence length="275" mass="30170">MRLHISEMTFFQDKRAEILKETAAEKQRGRAWETKLRQAASEARELRKALDEEELICKERMDALEKRQRDSEGSGLQAAIASIASIARASVSMSQSSQSVRESALKLGHLGSSACSRQEKLKQELHTAEDLRFEISSQVSEMRAELERLHRASDVEGGVSDLIVQPAAAQLRQWKLQQERKASLRLQGMVKRFGAKAGGSASSLAVSESESEGNDDGGALPSREPGELGEREPGDAGLSGRIESTQAFLRMKAEETRSAIRRGEIHAAKLAASSR</sequence>
<feature type="region of interest" description="Disordered" evidence="1">
    <location>
        <begin position="195"/>
        <end position="244"/>
    </location>
</feature>
<protein>
    <submittedName>
        <fullName evidence="2">Uncharacterized protein</fullName>
    </submittedName>
</protein>
<evidence type="ECO:0000256" key="1">
    <source>
        <dbReference type="SAM" id="MobiDB-lite"/>
    </source>
</evidence>
<reference evidence="3 4" key="2">
    <citation type="submission" date="2024-05" db="EMBL/GenBank/DDBJ databases">
        <authorList>
            <person name="Chen Y."/>
            <person name="Shah S."/>
            <person name="Dougan E. K."/>
            <person name="Thang M."/>
            <person name="Chan C."/>
        </authorList>
    </citation>
    <scope>NUCLEOTIDE SEQUENCE [LARGE SCALE GENOMIC DNA]</scope>
</reference>
<gene>
    <name evidence="2" type="ORF">C1SCF055_LOCUS12807</name>
</gene>
<evidence type="ECO:0000313" key="3">
    <source>
        <dbReference type="EMBL" id="CAL4772665.1"/>
    </source>
</evidence>
<dbReference type="EMBL" id="CAMXCT010000981">
    <property type="protein sequence ID" value="CAI3985353.1"/>
    <property type="molecule type" value="Genomic_DNA"/>
</dbReference>
<feature type="compositionally biased region" description="Low complexity" evidence="1">
    <location>
        <begin position="198"/>
        <end position="208"/>
    </location>
</feature>